<evidence type="ECO:0000256" key="2">
    <source>
        <dbReference type="ARBA" id="ARBA00022448"/>
    </source>
</evidence>
<dbReference type="PATRIC" id="fig|134601.6.peg.2720"/>
<dbReference type="InterPro" id="IPR011701">
    <property type="entry name" value="MFS"/>
</dbReference>
<feature type="transmembrane region" description="Helical" evidence="7">
    <location>
        <begin position="257"/>
        <end position="274"/>
    </location>
</feature>
<keyword evidence="5 7" id="KW-1133">Transmembrane helix</keyword>
<reference evidence="9 10" key="1">
    <citation type="submission" date="2015-07" db="EMBL/GenBank/DDBJ databases">
        <title>Complete genome sequence of Mycobacterium goodii X7B, a facultative thermophilic biodesulfurizing bacterium.</title>
        <authorList>
            <person name="Yu B."/>
            <person name="Li F."/>
            <person name="Xu P."/>
        </authorList>
    </citation>
    <scope>NUCLEOTIDE SEQUENCE [LARGE SCALE GENOMIC DNA]</scope>
    <source>
        <strain evidence="9 10">X7B</strain>
    </source>
</reference>
<keyword evidence="3" id="KW-1003">Cell membrane</keyword>
<feature type="transmembrane region" description="Helical" evidence="7">
    <location>
        <begin position="73"/>
        <end position="95"/>
    </location>
</feature>
<dbReference type="InterPro" id="IPR005828">
    <property type="entry name" value="MFS_sugar_transport-like"/>
</dbReference>
<feature type="transmembrane region" description="Helical" evidence="7">
    <location>
        <begin position="208"/>
        <end position="229"/>
    </location>
</feature>
<evidence type="ECO:0000256" key="6">
    <source>
        <dbReference type="ARBA" id="ARBA00023136"/>
    </source>
</evidence>
<evidence type="ECO:0000256" key="4">
    <source>
        <dbReference type="ARBA" id="ARBA00022692"/>
    </source>
</evidence>
<evidence type="ECO:0000256" key="5">
    <source>
        <dbReference type="ARBA" id="ARBA00022989"/>
    </source>
</evidence>
<evidence type="ECO:0000259" key="8">
    <source>
        <dbReference type="PROSITE" id="PS50850"/>
    </source>
</evidence>
<dbReference type="PROSITE" id="PS50850">
    <property type="entry name" value="MFS"/>
    <property type="match status" value="1"/>
</dbReference>
<dbReference type="PANTHER" id="PTHR43045">
    <property type="entry name" value="SHIKIMATE TRANSPORTER"/>
    <property type="match status" value="1"/>
</dbReference>
<dbReference type="InterPro" id="IPR020846">
    <property type="entry name" value="MFS_dom"/>
</dbReference>
<keyword evidence="6 7" id="KW-0472">Membrane</keyword>
<evidence type="ECO:0000313" key="10">
    <source>
        <dbReference type="Proteomes" id="UP000062255"/>
    </source>
</evidence>
<feature type="transmembrane region" description="Helical" evidence="7">
    <location>
        <begin position="128"/>
        <end position="148"/>
    </location>
</feature>
<dbReference type="EMBL" id="CP012150">
    <property type="protein sequence ID" value="AKS32663.1"/>
    <property type="molecule type" value="Genomic_DNA"/>
</dbReference>
<sequence>MSSETTVQEQYSEHEALRTSDPAYRAKGRRALRAAIAGFFVDMYDVYLPVIALAPAIAFFMPESASTTEAATLTAMIFAVSLVGRPLGSIVFGVLGDRIGRRKTTVWVAGGFTVCTGLITLLPGYSAIGWWAAGLLIFLRLVDGVFLGGEYTAANPLAMEYAPRRHRGLYGALLNIGYPAALGSITVLTMLILWVFPVGDSNSAYSVWGWRIPFAIGFVISGMVFLHYLRSVPESELWAKTSNVGNPLRTLLRGQNLRNFAVASITSTGAWLILDGTIGVFSGHFKRLGTAAEIINTTVLVSAVVGMALFPLVGVAGQRFGRRRVFMTIALFNLIPGPIAFAVAINNSSSAPLVIAGAAVAIVGGLIVFAMITAYIMEMFPTEVRSSGYGIAYSLPSVLPAFYPYYMLWLAKTMNYDLTPVVILVAGGALLFAGAYISKDLRHVHL</sequence>
<dbReference type="KEGG" id="mgo:AFA91_13125"/>
<protein>
    <submittedName>
        <fullName evidence="9">Major facilitator transporter</fullName>
    </submittedName>
</protein>
<dbReference type="Pfam" id="PF07690">
    <property type="entry name" value="MFS_1"/>
    <property type="match status" value="1"/>
</dbReference>
<dbReference type="PROSITE" id="PS00217">
    <property type="entry name" value="SUGAR_TRANSPORT_2"/>
    <property type="match status" value="1"/>
</dbReference>
<feature type="transmembrane region" description="Helical" evidence="7">
    <location>
        <begin position="351"/>
        <end position="376"/>
    </location>
</feature>
<keyword evidence="4 7" id="KW-0812">Transmembrane</keyword>
<keyword evidence="2" id="KW-0813">Transport</keyword>
<dbReference type="Proteomes" id="UP000062255">
    <property type="component" value="Chromosome"/>
</dbReference>
<evidence type="ECO:0000256" key="7">
    <source>
        <dbReference type="SAM" id="Phobius"/>
    </source>
</evidence>
<organism evidence="9 10">
    <name type="scientific">Mycolicibacterium goodii</name>
    <name type="common">Mycobacterium goodii</name>
    <dbReference type="NCBI Taxonomy" id="134601"/>
    <lineage>
        <taxon>Bacteria</taxon>
        <taxon>Bacillati</taxon>
        <taxon>Actinomycetota</taxon>
        <taxon>Actinomycetes</taxon>
        <taxon>Mycobacteriales</taxon>
        <taxon>Mycobacteriaceae</taxon>
        <taxon>Mycolicibacterium</taxon>
    </lineage>
</organism>
<evidence type="ECO:0000256" key="1">
    <source>
        <dbReference type="ARBA" id="ARBA00004651"/>
    </source>
</evidence>
<dbReference type="GO" id="GO:0005886">
    <property type="term" value="C:plasma membrane"/>
    <property type="evidence" value="ECO:0007669"/>
    <property type="project" value="UniProtKB-SubCell"/>
</dbReference>
<feature type="transmembrane region" description="Helical" evidence="7">
    <location>
        <begin position="325"/>
        <end position="345"/>
    </location>
</feature>
<feature type="domain" description="Major facilitator superfamily (MFS) profile" evidence="8">
    <location>
        <begin position="31"/>
        <end position="445"/>
    </location>
</feature>
<dbReference type="Pfam" id="PF00083">
    <property type="entry name" value="Sugar_tr"/>
    <property type="match status" value="1"/>
</dbReference>
<evidence type="ECO:0000256" key="3">
    <source>
        <dbReference type="ARBA" id="ARBA00022475"/>
    </source>
</evidence>
<accession>A0A0K0X5S4</accession>
<feature type="transmembrane region" description="Helical" evidence="7">
    <location>
        <begin position="294"/>
        <end position="313"/>
    </location>
</feature>
<gene>
    <name evidence="9" type="ORF">AFA91_13125</name>
</gene>
<dbReference type="SUPFAM" id="SSF103473">
    <property type="entry name" value="MFS general substrate transporter"/>
    <property type="match status" value="1"/>
</dbReference>
<dbReference type="InterPro" id="IPR005829">
    <property type="entry name" value="Sugar_transporter_CS"/>
</dbReference>
<dbReference type="AlphaFoldDB" id="A0A0K0X5S4"/>
<feature type="transmembrane region" description="Helical" evidence="7">
    <location>
        <begin position="104"/>
        <end position="122"/>
    </location>
</feature>
<dbReference type="STRING" id="134601.AFA91_13125"/>
<feature type="transmembrane region" description="Helical" evidence="7">
    <location>
        <begin position="34"/>
        <end position="61"/>
    </location>
</feature>
<evidence type="ECO:0000313" key="9">
    <source>
        <dbReference type="EMBL" id="AKS32663.1"/>
    </source>
</evidence>
<feature type="transmembrane region" description="Helical" evidence="7">
    <location>
        <begin position="388"/>
        <end position="406"/>
    </location>
</feature>
<name>A0A0K0X5S4_MYCGD</name>
<feature type="transmembrane region" description="Helical" evidence="7">
    <location>
        <begin position="169"/>
        <end position="196"/>
    </location>
</feature>
<feature type="transmembrane region" description="Helical" evidence="7">
    <location>
        <begin position="418"/>
        <end position="437"/>
    </location>
</feature>
<dbReference type="PANTHER" id="PTHR43045:SF4">
    <property type="entry name" value="TRANSPORTER YDFJ-RELATED"/>
    <property type="match status" value="1"/>
</dbReference>
<dbReference type="Gene3D" id="1.20.1250.20">
    <property type="entry name" value="MFS general substrate transporter like domains"/>
    <property type="match status" value="2"/>
</dbReference>
<dbReference type="InterPro" id="IPR036259">
    <property type="entry name" value="MFS_trans_sf"/>
</dbReference>
<dbReference type="OrthoDB" id="8953821at2"/>
<comment type="subcellular location">
    <subcellularLocation>
        <location evidence="1">Cell membrane</location>
        <topology evidence="1">Multi-pass membrane protein</topology>
    </subcellularLocation>
</comment>
<proteinExistence type="predicted"/>
<dbReference type="GO" id="GO:0022857">
    <property type="term" value="F:transmembrane transporter activity"/>
    <property type="evidence" value="ECO:0007669"/>
    <property type="project" value="InterPro"/>
</dbReference>
<dbReference type="RefSeq" id="WP_049745092.1">
    <property type="nucleotide sequence ID" value="NZ_CP012150.1"/>
</dbReference>